<dbReference type="Pfam" id="PF00883">
    <property type="entry name" value="Peptidase_M17"/>
    <property type="match status" value="1"/>
</dbReference>
<evidence type="ECO:0000313" key="7">
    <source>
        <dbReference type="WBParaSite" id="Gr19_v10_g16877.t1"/>
    </source>
</evidence>
<dbReference type="GO" id="GO:0006508">
    <property type="term" value="P:proteolysis"/>
    <property type="evidence" value="ECO:0007669"/>
    <property type="project" value="UniProtKB-KW"/>
</dbReference>
<reference evidence="7" key="1">
    <citation type="submission" date="2022-11" db="UniProtKB">
        <authorList>
            <consortium name="WormBaseParasite"/>
        </authorList>
    </citation>
    <scope>IDENTIFICATION</scope>
</reference>
<name>A0A914HH19_GLORO</name>
<keyword evidence="6" id="KW-1185">Reference proteome</keyword>
<evidence type="ECO:0000256" key="3">
    <source>
        <dbReference type="ARBA" id="ARBA00022670"/>
    </source>
</evidence>
<dbReference type="SUPFAM" id="SSF53187">
    <property type="entry name" value="Zn-dependent exopeptidases"/>
    <property type="match status" value="1"/>
</dbReference>
<keyword evidence="3" id="KW-0645">Protease</keyword>
<dbReference type="Proteomes" id="UP000887572">
    <property type="component" value="Unplaced"/>
</dbReference>
<dbReference type="GO" id="GO:0030145">
    <property type="term" value="F:manganese ion binding"/>
    <property type="evidence" value="ECO:0007669"/>
    <property type="project" value="InterPro"/>
</dbReference>
<dbReference type="AlphaFoldDB" id="A0A914HH19"/>
<dbReference type="InterPro" id="IPR041417">
    <property type="entry name" value="NPEPL1_N"/>
</dbReference>
<feature type="domain" description="Cytosol aminopeptidase" evidence="5">
    <location>
        <begin position="348"/>
        <end position="355"/>
    </location>
</feature>
<dbReference type="Pfam" id="PF18295">
    <property type="entry name" value="Pdase_M17_N2"/>
    <property type="match status" value="1"/>
</dbReference>
<dbReference type="InterPro" id="IPR011356">
    <property type="entry name" value="Leucine_aapep/pepB"/>
</dbReference>
<protein>
    <submittedName>
        <fullName evidence="7">Cytosol aminopeptidase domain-containing protein</fullName>
    </submittedName>
</protein>
<dbReference type="GO" id="GO:0070006">
    <property type="term" value="F:metalloaminopeptidase activity"/>
    <property type="evidence" value="ECO:0007669"/>
    <property type="project" value="InterPro"/>
</dbReference>
<dbReference type="PRINTS" id="PR00481">
    <property type="entry name" value="LAMNOPPTDASE"/>
</dbReference>
<dbReference type="Gene3D" id="3.40.630.10">
    <property type="entry name" value="Zn peptidases"/>
    <property type="match status" value="1"/>
</dbReference>
<comment type="similarity">
    <text evidence="1">Belongs to the peptidase M17 family.</text>
</comment>
<dbReference type="WBParaSite" id="Gr19_v10_g16877.t1">
    <property type="protein sequence ID" value="Gr19_v10_g16877.t1"/>
    <property type="gene ID" value="Gr19_v10_g16877"/>
</dbReference>
<evidence type="ECO:0000259" key="5">
    <source>
        <dbReference type="PROSITE" id="PS00631"/>
    </source>
</evidence>
<organism evidence="6 7">
    <name type="scientific">Globodera rostochiensis</name>
    <name type="common">Golden nematode worm</name>
    <name type="synonym">Heterodera rostochiensis</name>
    <dbReference type="NCBI Taxonomy" id="31243"/>
    <lineage>
        <taxon>Eukaryota</taxon>
        <taxon>Metazoa</taxon>
        <taxon>Ecdysozoa</taxon>
        <taxon>Nematoda</taxon>
        <taxon>Chromadorea</taxon>
        <taxon>Rhabditida</taxon>
        <taxon>Tylenchina</taxon>
        <taxon>Tylenchomorpha</taxon>
        <taxon>Tylenchoidea</taxon>
        <taxon>Heteroderidae</taxon>
        <taxon>Heteroderinae</taxon>
        <taxon>Globodera</taxon>
    </lineage>
</organism>
<dbReference type="PANTHER" id="PTHR11963">
    <property type="entry name" value="LEUCINE AMINOPEPTIDASE-RELATED"/>
    <property type="match status" value="1"/>
</dbReference>
<evidence type="ECO:0000256" key="1">
    <source>
        <dbReference type="ARBA" id="ARBA00009528"/>
    </source>
</evidence>
<dbReference type="InterPro" id="IPR000819">
    <property type="entry name" value="Peptidase_M17_C"/>
</dbReference>
<dbReference type="GO" id="GO:0005737">
    <property type="term" value="C:cytoplasm"/>
    <property type="evidence" value="ECO:0007669"/>
    <property type="project" value="InterPro"/>
</dbReference>
<evidence type="ECO:0000256" key="4">
    <source>
        <dbReference type="ARBA" id="ARBA00022801"/>
    </source>
</evidence>
<evidence type="ECO:0000256" key="2">
    <source>
        <dbReference type="ARBA" id="ARBA00022438"/>
    </source>
</evidence>
<dbReference type="PANTHER" id="PTHR11963:SF4">
    <property type="entry name" value="AMINOPEPTIDASE NPEPL1-RELATED"/>
    <property type="match status" value="1"/>
</dbReference>
<proteinExistence type="inferred from homology"/>
<evidence type="ECO:0000313" key="6">
    <source>
        <dbReference type="Proteomes" id="UP000887572"/>
    </source>
</evidence>
<dbReference type="PROSITE" id="PS00631">
    <property type="entry name" value="CYTOSOL_AP"/>
    <property type="match status" value="1"/>
</dbReference>
<dbReference type="CDD" id="cd00433">
    <property type="entry name" value="Peptidase_M17"/>
    <property type="match status" value="1"/>
</dbReference>
<keyword evidence="4" id="KW-0378">Hydrolase</keyword>
<keyword evidence="2" id="KW-0031">Aminopeptidase</keyword>
<accession>A0A914HH19</accession>
<dbReference type="Gene3D" id="3.40.50.10590">
    <property type="entry name" value="Zn-dependent exopeptidases"/>
    <property type="match status" value="1"/>
</dbReference>
<sequence>MATFKLRQGVDCEKKLEPAGETQVLLVGRQSSIKAAQNGTDWTKSVTEKLGPLVDGQVLKRALSKFEKSSGSMPLYMDLAKLSVVSEDLSRYNSPANGYGFSREVSCVKVAKGVKFLSIVLFTDYASAMASCVAIARCFPLFSLKSKKDNNNESLNVQVELVLVDGKTLSETEMNFLDTLCAAVRNCARLVEIPPNILHTEALLDEALSQIDAIGVPIEKTIIKGQELDERGFGGIYSVGKASKHPPIFACFSHQPQGATETIALVGKGIVYDTGGLTMKSRTTMPGMKVDMGGAAAMLMAFCSLVKANFKQNLHCLLCIAENSVSAEATRPDDVIKMLSGKTVEVNNTDAEGRLVLADGVFYAKDTLKAGTIIDMATLTGAQAYATGNYHAAILTNSEELELACVRAGRKSGDLVHPLPYAPELHFGDLSSKAADMKNANLGAQVGPPSALAGLFVGSHFLDLNKPQGVDGEPRWLHIDMAANVNSKMVGDRSSGFGTTLVCALLARHTDVGELAAAAASTSPTER</sequence>